<evidence type="ECO:0000256" key="7">
    <source>
        <dbReference type="SAM" id="Phobius"/>
    </source>
</evidence>
<keyword evidence="5 7" id="KW-1133">Transmembrane helix</keyword>
<comment type="similarity">
    <text evidence="2">Belongs to the UPF0718 family.</text>
</comment>
<dbReference type="Pfam" id="PF03773">
    <property type="entry name" value="ArsP_1"/>
    <property type="match status" value="1"/>
</dbReference>
<evidence type="ECO:0000256" key="5">
    <source>
        <dbReference type="ARBA" id="ARBA00022989"/>
    </source>
</evidence>
<keyword evidence="4 7" id="KW-0812">Transmembrane</keyword>
<proteinExistence type="inferred from homology"/>
<keyword evidence="3" id="KW-1003">Cell membrane</keyword>
<evidence type="ECO:0000256" key="4">
    <source>
        <dbReference type="ARBA" id="ARBA00022692"/>
    </source>
</evidence>
<reference evidence="8" key="1">
    <citation type="journal article" date="2020" name="mSystems">
        <title>Genome- and Community-Level Interaction Insights into Carbon Utilization and Element Cycling Functions of Hydrothermarchaeota in Hydrothermal Sediment.</title>
        <authorList>
            <person name="Zhou Z."/>
            <person name="Liu Y."/>
            <person name="Xu W."/>
            <person name="Pan J."/>
            <person name="Luo Z.H."/>
            <person name="Li M."/>
        </authorList>
    </citation>
    <scope>NUCLEOTIDE SEQUENCE [LARGE SCALE GENOMIC DNA]</scope>
    <source>
        <strain evidence="8">HyVt-102</strain>
    </source>
</reference>
<evidence type="ECO:0000256" key="6">
    <source>
        <dbReference type="ARBA" id="ARBA00023136"/>
    </source>
</evidence>
<gene>
    <name evidence="8" type="ORF">ENF18_00700</name>
</gene>
<feature type="transmembrane region" description="Helical" evidence="7">
    <location>
        <begin position="35"/>
        <end position="60"/>
    </location>
</feature>
<sequence length="160" mass="17033">MGRTTLIVNGLAVLCLIFAFVKDREKAKRSVFKALMAFLRMLPVIIGIVIFIGILLGFVSKEVIARIVGVQGGFIGVVLVGLFGAVLHIPSLIAFPLAASLLKSGATVTSVAVFITTLTMIGFVTLPLEIRELGRKMALLRNGISFIIALIIGVIMGLLL</sequence>
<feature type="transmembrane region" description="Helical" evidence="7">
    <location>
        <begin position="105"/>
        <end position="126"/>
    </location>
</feature>
<protein>
    <submittedName>
        <fullName evidence="8">Permease</fullName>
    </submittedName>
</protein>
<organism evidence="8">
    <name type="scientific">candidate division WOR-3 bacterium</name>
    <dbReference type="NCBI Taxonomy" id="2052148"/>
    <lineage>
        <taxon>Bacteria</taxon>
        <taxon>Bacteria division WOR-3</taxon>
    </lineage>
</organism>
<feature type="transmembrane region" description="Helical" evidence="7">
    <location>
        <begin position="72"/>
        <end position="99"/>
    </location>
</feature>
<evidence type="ECO:0000313" key="8">
    <source>
        <dbReference type="EMBL" id="HDI82294.1"/>
    </source>
</evidence>
<evidence type="ECO:0000256" key="3">
    <source>
        <dbReference type="ARBA" id="ARBA00022475"/>
    </source>
</evidence>
<dbReference type="InterPro" id="IPR005524">
    <property type="entry name" value="DUF318"/>
</dbReference>
<comment type="subcellular location">
    <subcellularLocation>
        <location evidence="1">Cell membrane</location>
        <topology evidence="1">Multi-pass membrane protein</topology>
    </subcellularLocation>
</comment>
<accession>A0A7C0ZC02</accession>
<feature type="transmembrane region" description="Helical" evidence="7">
    <location>
        <begin position="138"/>
        <end position="159"/>
    </location>
</feature>
<evidence type="ECO:0000256" key="1">
    <source>
        <dbReference type="ARBA" id="ARBA00004651"/>
    </source>
</evidence>
<evidence type="ECO:0000256" key="2">
    <source>
        <dbReference type="ARBA" id="ARBA00006386"/>
    </source>
</evidence>
<dbReference type="EMBL" id="DQWE01000031">
    <property type="protein sequence ID" value="HDI82294.1"/>
    <property type="molecule type" value="Genomic_DNA"/>
</dbReference>
<dbReference type="AlphaFoldDB" id="A0A7C0ZC02"/>
<comment type="caution">
    <text evidence="8">The sequence shown here is derived from an EMBL/GenBank/DDBJ whole genome shotgun (WGS) entry which is preliminary data.</text>
</comment>
<dbReference type="Proteomes" id="UP000885847">
    <property type="component" value="Unassembled WGS sequence"/>
</dbReference>
<keyword evidence="6 7" id="KW-0472">Membrane</keyword>
<dbReference type="GO" id="GO:0005886">
    <property type="term" value="C:plasma membrane"/>
    <property type="evidence" value="ECO:0007669"/>
    <property type="project" value="UniProtKB-SubCell"/>
</dbReference>
<name>A0A7C0ZC02_UNCW3</name>